<organism evidence="3 4">
    <name type="scientific">Paraglaciecola psychrophila 170</name>
    <dbReference type="NCBI Taxonomy" id="1129794"/>
    <lineage>
        <taxon>Bacteria</taxon>
        <taxon>Pseudomonadati</taxon>
        <taxon>Pseudomonadota</taxon>
        <taxon>Gammaproteobacteria</taxon>
        <taxon>Alteromonadales</taxon>
        <taxon>Alteromonadaceae</taxon>
        <taxon>Paraglaciecola</taxon>
    </lineage>
</organism>
<dbReference type="AlphaFoldDB" id="M4RVQ3"/>
<feature type="compositionally biased region" description="Basic and acidic residues" evidence="1">
    <location>
        <begin position="39"/>
        <end position="53"/>
    </location>
</feature>
<evidence type="ECO:0000256" key="1">
    <source>
        <dbReference type="SAM" id="MobiDB-lite"/>
    </source>
</evidence>
<dbReference type="InterPro" id="IPR025959">
    <property type="entry name" value="Winged_HTH_dom"/>
</dbReference>
<proteinExistence type="predicted"/>
<protein>
    <submittedName>
        <fullName evidence="3">Transposase-like protein</fullName>
    </submittedName>
</protein>
<dbReference type="Proteomes" id="UP000011864">
    <property type="component" value="Chromosome"/>
</dbReference>
<feature type="domain" description="Winged helix-turn helix" evidence="2">
    <location>
        <begin position="2"/>
        <end position="52"/>
    </location>
</feature>
<dbReference type="Pfam" id="PF13592">
    <property type="entry name" value="HTH_33"/>
    <property type="match status" value="1"/>
</dbReference>
<dbReference type="eggNOG" id="COG3415">
    <property type="taxonomic scope" value="Bacteria"/>
</dbReference>
<evidence type="ECO:0000313" key="3">
    <source>
        <dbReference type="EMBL" id="AGH42517.1"/>
    </source>
</evidence>
<dbReference type="PATRIC" id="fig|1129794.4.peg.402"/>
<keyword evidence="4" id="KW-1185">Reference proteome</keyword>
<dbReference type="HOGENOM" id="CLU_209240_0_0_6"/>
<evidence type="ECO:0000313" key="4">
    <source>
        <dbReference type="Proteomes" id="UP000011864"/>
    </source>
</evidence>
<accession>M4RVQ3</accession>
<dbReference type="EMBL" id="CP003837">
    <property type="protein sequence ID" value="AGH42517.1"/>
    <property type="molecule type" value="Genomic_DNA"/>
</dbReference>
<evidence type="ECO:0000259" key="2">
    <source>
        <dbReference type="Pfam" id="PF13592"/>
    </source>
</evidence>
<feature type="region of interest" description="Disordered" evidence="1">
    <location>
        <begin position="33"/>
        <end position="53"/>
    </location>
</feature>
<name>M4RVQ3_9ALTE</name>
<dbReference type="KEGG" id="gps:C427_0407"/>
<gene>
    <name evidence="3" type="ORF">C427_0407</name>
</gene>
<sequence length="53" mass="6335">MLQNYIQQTFSVNYHQNSIYKLLKSLNITWTTSRSKHPKQSEEAQEDFKKTSN</sequence>
<reference evidence="3 4" key="1">
    <citation type="journal article" date="2013" name="Genome Announc.">
        <title>Complete Genome Sequence of Glaciecola psychrophila Strain 170T.</title>
        <authorList>
            <person name="Yin J."/>
            <person name="Chen J."/>
            <person name="Liu G."/>
            <person name="Yu Y."/>
            <person name="Song L."/>
            <person name="Wang X."/>
            <person name="Qu X."/>
        </authorList>
    </citation>
    <scope>NUCLEOTIDE SEQUENCE [LARGE SCALE GENOMIC DNA]</scope>
    <source>
        <strain evidence="3 4">170</strain>
    </source>
</reference>
<dbReference type="STRING" id="1129794.C427_0407"/>